<sequence>MDFTKMIAGKAISSNLPVGQFEAQVDLPNKIEAISAKIEVEHGISTITLRKSNTGKILEII</sequence>
<dbReference type="AlphaFoldDB" id="A0A2N0NFC9"/>
<gene>
    <name evidence="1" type="ORF">RhiirA5_441765</name>
</gene>
<name>A0A2N0NFC9_9GLOM</name>
<dbReference type="Proteomes" id="UP000232722">
    <property type="component" value="Unassembled WGS sequence"/>
</dbReference>
<dbReference type="EMBL" id="LLXJ01008457">
    <property type="protein sequence ID" value="PKB93286.1"/>
    <property type="molecule type" value="Genomic_DNA"/>
</dbReference>
<accession>A0A2N0NFC9</accession>
<evidence type="ECO:0000313" key="1">
    <source>
        <dbReference type="EMBL" id="PKB93286.1"/>
    </source>
</evidence>
<organism evidence="1 2">
    <name type="scientific">Rhizophagus irregularis</name>
    <dbReference type="NCBI Taxonomy" id="588596"/>
    <lineage>
        <taxon>Eukaryota</taxon>
        <taxon>Fungi</taxon>
        <taxon>Fungi incertae sedis</taxon>
        <taxon>Mucoromycota</taxon>
        <taxon>Glomeromycotina</taxon>
        <taxon>Glomeromycetes</taxon>
        <taxon>Glomerales</taxon>
        <taxon>Glomeraceae</taxon>
        <taxon>Rhizophagus</taxon>
    </lineage>
</organism>
<protein>
    <submittedName>
        <fullName evidence="1">Uncharacterized protein</fullName>
    </submittedName>
</protein>
<proteinExistence type="predicted"/>
<reference evidence="1 2" key="1">
    <citation type="submission" date="2016-04" db="EMBL/GenBank/DDBJ databases">
        <title>Genome analyses suggest a sexual origin of heterokaryosis in a supposedly ancient asexual fungus.</title>
        <authorList>
            <person name="Ropars J."/>
            <person name="Sedzielewska K."/>
            <person name="Noel J."/>
            <person name="Charron P."/>
            <person name="Farinelli L."/>
            <person name="Marton T."/>
            <person name="Kruger M."/>
            <person name="Pelin A."/>
            <person name="Brachmann A."/>
            <person name="Corradi N."/>
        </authorList>
    </citation>
    <scope>NUCLEOTIDE SEQUENCE [LARGE SCALE GENOMIC DNA]</scope>
    <source>
        <strain evidence="1 2">A5</strain>
    </source>
</reference>
<evidence type="ECO:0000313" key="2">
    <source>
        <dbReference type="Proteomes" id="UP000232722"/>
    </source>
</evidence>
<comment type="caution">
    <text evidence="1">The sequence shown here is derived from an EMBL/GenBank/DDBJ whole genome shotgun (WGS) entry which is preliminary data.</text>
</comment>
<reference evidence="1 2" key="2">
    <citation type="submission" date="2017-09" db="EMBL/GenBank/DDBJ databases">
        <title>Extensive intraspecific genome diversity in a model arbuscular mycorrhizal fungus.</title>
        <authorList>
            <person name="Chen E.C."/>
            <person name="Morin E."/>
            <person name="Beaudet D."/>
            <person name="Noel J."/>
            <person name="Ndikumana S."/>
            <person name="Charron P."/>
            <person name="St-Onge C."/>
            <person name="Giorgi J."/>
            <person name="Grigoriev I.V."/>
            <person name="Roux C."/>
            <person name="Martin F.M."/>
            <person name="Corradi N."/>
        </authorList>
    </citation>
    <scope>NUCLEOTIDE SEQUENCE [LARGE SCALE GENOMIC DNA]</scope>
    <source>
        <strain evidence="1 2">A5</strain>
    </source>
</reference>
<dbReference type="VEuPathDB" id="FungiDB:FUN_012518"/>